<dbReference type="AlphaFoldDB" id="X1TBG4"/>
<protein>
    <recommendedName>
        <fullName evidence="3">Phosphoribosyltransferase domain-containing protein</fullName>
    </recommendedName>
</protein>
<reference evidence="4" key="1">
    <citation type="journal article" date="2014" name="Front. Microbiol.">
        <title>High frequency of phylogenetically diverse reductive dehalogenase-homologous genes in deep subseafloor sedimentary metagenomes.</title>
        <authorList>
            <person name="Kawai M."/>
            <person name="Futagami T."/>
            <person name="Toyoda A."/>
            <person name="Takaki Y."/>
            <person name="Nishi S."/>
            <person name="Hori S."/>
            <person name="Arai W."/>
            <person name="Tsubouchi T."/>
            <person name="Morono Y."/>
            <person name="Uchiyama I."/>
            <person name="Ito T."/>
            <person name="Fujiyama A."/>
            <person name="Inagaki F."/>
            <person name="Takami H."/>
        </authorList>
    </citation>
    <scope>NUCLEOTIDE SEQUENCE</scope>
    <source>
        <strain evidence="4">Expedition CK06-06</strain>
    </source>
</reference>
<dbReference type="Pfam" id="PF00156">
    <property type="entry name" value="Pribosyltran"/>
    <property type="match status" value="1"/>
</dbReference>
<feature type="non-terminal residue" evidence="4">
    <location>
        <position position="297"/>
    </location>
</feature>
<dbReference type="CDD" id="cd06223">
    <property type="entry name" value="PRTases_typeI"/>
    <property type="match status" value="1"/>
</dbReference>
<keyword evidence="1" id="KW-0328">Glycosyltransferase</keyword>
<dbReference type="EMBL" id="BARW01009830">
    <property type="protein sequence ID" value="GAI84915.1"/>
    <property type="molecule type" value="Genomic_DNA"/>
</dbReference>
<keyword evidence="2" id="KW-0808">Transferase</keyword>
<dbReference type="PANTHER" id="PTHR43363">
    <property type="entry name" value="HYPOXANTHINE PHOSPHORIBOSYLTRANSFERASE"/>
    <property type="match status" value="1"/>
</dbReference>
<accession>X1TBG4</accession>
<feature type="non-terminal residue" evidence="4">
    <location>
        <position position="1"/>
    </location>
</feature>
<feature type="domain" description="Phosphoribosyltransferase" evidence="3">
    <location>
        <begin position="160"/>
        <end position="281"/>
    </location>
</feature>
<sequence length="297" mass="33860">YSFKNNGEWGAWLRLREGLNLTAVSGEERRYQIRVAAVRRGQILEQRELDFLIDKRKPRPPQLIMADSGCLQGSEINFSASQGELVYYAVNSLVTEHGKLWERKPIPLELKGEEAGKIFVQAYSQDAAGNKSFIKTFNLTLDPCFPFLEILSPAPGNYANTQILYINSRNMARIYSSKFIPDVIYVFLRGGAYMGNVISEYFKLAGRKSHPVYYAAVVARSYTGISTQKDVKVEGWTYNPEYLRQGDKVLIVDDIFDTGKTMNHLAKIVMEKGIPRSDIKVVVHDYKIRKYVTEQHP</sequence>
<organism evidence="4">
    <name type="scientific">marine sediment metagenome</name>
    <dbReference type="NCBI Taxonomy" id="412755"/>
    <lineage>
        <taxon>unclassified sequences</taxon>
        <taxon>metagenomes</taxon>
        <taxon>ecological metagenomes</taxon>
    </lineage>
</organism>
<dbReference type="PANTHER" id="PTHR43363:SF1">
    <property type="entry name" value="HYPOXANTHINE-GUANINE PHOSPHORIBOSYLTRANSFERASE"/>
    <property type="match status" value="1"/>
</dbReference>
<comment type="caution">
    <text evidence="4">The sequence shown here is derived from an EMBL/GenBank/DDBJ whole genome shotgun (WGS) entry which is preliminary data.</text>
</comment>
<evidence type="ECO:0000313" key="4">
    <source>
        <dbReference type="EMBL" id="GAI84915.1"/>
    </source>
</evidence>
<dbReference type="SUPFAM" id="SSF53271">
    <property type="entry name" value="PRTase-like"/>
    <property type="match status" value="1"/>
</dbReference>
<evidence type="ECO:0000256" key="1">
    <source>
        <dbReference type="ARBA" id="ARBA00022676"/>
    </source>
</evidence>
<evidence type="ECO:0000259" key="3">
    <source>
        <dbReference type="Pfam" id="PF00156"/>
    </source>
</evidence>
<name>X1TBG4_9ZZZZ</name>
<gene>
    <name evidence="4" type="ORF">S12H4_19617</name>
</gene>
<dbReference type="InterPro" id="IPR029057">
    <property type="entry name" value="PRTase-like"/>
</dbReference>
<dbReference type="InterPro" id="IPR000836">
    <property type="entry name" value="PRTase_dom"/>
</dbReference>
<dbReference type="GO" id="GO:0016757">
    <property type="term" value="F:glycosyltransferase activity"/>
    <property type="evidence" value="ECO:0007669"/>
    <property type="project" value="UniProtKB-KW"/>
</dbReference>
<evidence type="ECO:0000256" key="2">
    <source>
        <dbReference type="ARBA" id="ARBA00022679"/>
    </source>
</evidence>
<proteinExistence type="predicted"/>
<dbReference type="Gene3D" id="3.40.50.2020">
    <property type="match status" value="1"/>
</dbReference>